<protein>
    <submittedName>
        <fullName evidence="2">Uncharacterized protein</fullName>
    </submittedName>
</protein>
<feature type="region of interest" description="Disordered" evidence="1">
    <location>
        <begin position="98"/>
        <end position="120"/>
    </location>
</feature>
<name>A0AB34JBT7_PRYPA</name>
<proteinExistence type="predicted"/>
<evidence type="ECO:0000313" key="2">
    <source>
        <dbReference type="EMBL" id="KAL1518438.1"/>
    </source>
</evidence>
<dbReference type="EMBL" id="JBGBPQ010000010">
    <property type="protein sequence ID" value="KAL1518438.1"/>
    <property type="molecule type" value="Genomic_DNA"/>
</dbReference>
<sequence length="120" mass="13927">MSAQRSTARPPAPLTMAERKLQSEWRWCRRHQRARELQRVTPPPRRLSATVRSELPYSSEIDEMAMQRDVRRRSLPGEDPYVRFAELVERVSRSKVFSEASQPSGVEVRQGADGRTCMTR</sequence>
<dbReference type="AlphaFoldDB" id="A0AB34JBT7"/>
<gene>
    <name evidence="2" type="ORF">AB1Y20_002730</name>
</gene>
<reference evidence="2 3" key="1">
    <citation type="journal article" date="2024" name="Science">
        <title>Giant polyketide synthase enzymes in the biosynthesis of giant marine polyether toxins.</title>
        <authorList>
            <person name="Fallon T.R."/>
            <person name="Shende V.V."/>
            <person name="Wierzbicki I.H."/>
            <person name="Pendleton A.L."/>
            <person name="Watervoot N.F."/>
            <person name="Auber R.P."/>
            <person name="Gonzalez D.J."/>
            <person name="Wisecaver J.H."/>
            <person name="Moore B.S."/>
        </authorList>
    </citation>
    <scope>NUCLEOTIDE SEQUENCE [LARGE SCALE GENOMIC DNA]</scope>
    <source>
        <strain evidence="2 3">12B1</strain>
    </source>
</reference>
<organism evidence="2 3">
    <name type="scientific">Prymnesium parvum</name>
    <name type="common">Toxic golden alga</name>
    <dbReference type="NCBI Taxonomy" id="97485"/>
    <lineage>
        <taxon>Eukaryota</taxon>
        <taxon>Haptista</taxon>
        <taxon>Haptophyta</taxon>
        <taxon>Prymnesiophyceae</taxon>
        <taxon>Prymnesiales</taxon>
        <taxon>Prymnesiaceae</taxon>
        <taxon>Prymnesium</taxon>
    </lineage>
</organism>
<dbReference type="Proteomes" id="UP001515480">
    <property type="component" value="Unassembled WGS sequence"/>
</dbReference>
<evidence type="ECO:0000313" key="3">
    <source>
        <dbReference type="Proteomes" id="UP001515480"/>
    </source>
</evidence>
<comment type="caution">
    <text evidence="2">The sequence shown here is derived from an EMBL/GenBank/DDBJ whole genome shotgun (WGS) entry which is preliminary data.</text>
</comment>
<evidence type="ECO:0000256" key="1">
    <source>
        <dbReference type="SAM" id="MobiDB-lite"/>
    </source>
</evidence>
<keyword evidence="3" id="KW-1185">Reference proteome</keyword>
<accession>A0AB34JBT7</accession>